<sequence length="158" mass="18444">MLGFFEGLKNIGIRDIVVADDIFLVCVFLIIPFGLLLLLFTYMYNKVYIKNNKRDFLVFFFGERGGEGFSRVGGDLVVVAYWFLIYYSNYKTLSVKLHFPSINDEKNKPIPIIPNTYRENLKVFEEKHKGWLLINLSSMYLGFILGIIFLVYGFFMES</sequence>
<keyword evidence="1" id="KW-0812">Transmembrane</keyword>
<gene>
    <name evidence="2" type="ORF">I6G67_05520</name>
    <name evidence="3" type="ORF">NCTC10308_01652</name>
</gene>
<protein>
    <recommendedName>
        <fullName evidence="6">DUF3899 domain-containing protein</fullName>
    </recommendedName>
</protein>
<evidence type="ECO:0008006" key="6">
    <source>
        <dbReference type="Google" id="ProtNLM"/>
    </source>
</evidence>
<feature type="transmembrane region" description="Helical" evidence="1">
    <location>
        <begin position="131"/>
        <end position="155"/>
    </location>
</feature>
<dbReference type="EMBL" id="UFRV01000006">
    <property type="protein sequence ID" value="SUT95156.1"/>
    <property type="molecule type" value="Genomic_DNA"/>
</dbReference>
<reference evidence="3 4" key="1">
    <citation type="submission" date="2018-06" db="EMBL/GenBank/DDBJ databases">
        <authorList>
            <consortium name="Pathogen Informatics"/>
            <person name="Doyle S."/>
        </authorList>
    </citation>
    <scope>NUCLEOTIDE SEQUENCE [LARGE SCALE GENOMIC DNA]</scope>
    <source>
        <strain evidence="3 4">NCTC10308</strain>
    </source>
</reference>
<dbReference type="Proteomes" id="UP000595107">
    <property type="component" value="Chromosome"/>
</dbReference>
<accession>A0A380U214</accession>
<dbReference type="AlphaFoldDB" id="A0A380U214"/>
<name>A0A380U214_ACIJO</name>
<organism evidence="3 4">
    <name type="scientific">Acinetobacter johnsonii</name>
    <dbReference type="NCBI Taxonomy" id="40214"/>
    <lineage>
        <taxon>Bacteria</taxon>
        <taxon>Pseudomonadati</taxon>
        <taxon>Pseudomonadota</taxon>
        <taxon>Gammaproteobacteria</taxon>
        <taxon>Moraxellales</taxon>
        <taxon>Moraxellaceae</taxon>
        <taxon>Acinetobacter</taxon>
    </lineage>
</organism>
<evidence type="ECO:0000256" key="1">
    <source>
        <dbReference type="SAM" id="Phobius"/>
    </source>
</evidence>
<reference evidence="2 5" key="2">
    <citation type="submission" date="2020-12" db="EMBL/GenBank/DDBJ databases">
        <title>FDA dAtabase for Regulatory Grade micrObial Sequences (FDA-ARGOS): Supporting development and validation of Infectious Disease Dx tests.</title>
        <authorList>
            <person name="Sproer C."/>
            <person name="Gronow S."/>
            <person name="Severitt S."/>
            <person name="Schroder I."/>
            <person name="Tallon L."/>
            <person name="Sadzewicz L."/>
            <person name="Zhao X."/>
            <person name="Boylan J."/>
            <person name="Ott S."/>
            <person name="Bowen H."/>
            <person name="Vavikolanu K."/>
            <person name="Mehta A."/>
            <person name="Aluvathingal J."/>
            <person name="Nadendla S."/>
            <person name="Lowell S."/>
            <person name="Myers T."/>
            <person name="Yan Y."/>
            <person name="Sichtig H."/>
        </authorList>
    </citation>
    <scope>NUCLEOTIDE SEQUENCE [LARGE SCALE GENOMIC DNA]</scope>
    <source>
        <strain evidence="2 5">FDAARGOS_910</strain>
    </source>
</reference>
<evidence type="ECO:0000313" key="3">
    <source>
        <dbReference type="EMBL" id="SUT95156.1"/>
    </source>
</evidence>
<evidence type="ECO:0000313" key="4">
    <source>
        <dbReference type="Proteomes" id="UP000254227"/>
    </source>
</evidence>
<dbReference type="EMBL" id="CP065666">
    <property type="protein sequence ID" value="QPS04911.1"/>
    <property type="molecule type" value="Genomic_DNA"/>
</dbReference>
<dbReference type="RefSeq" id="WP_004696077.1">
    <property type="nucleotide sequence ID" value="NZ_BBTB01000090.1"/>
</dbReference>
<dbReference type="Proteomes" id="UP000254227">
    <property type="component" value="Unassembled WGS sequence"/>
</dbReference>
<proteinExistence type="predicted"/>
<keyword evidence="1" id="KW-0472">Membrane</keyword>
<evidence type="ECO:0000313" key="2">
    <source>
        <dbReference type="EMBL" id="QPS04911.1"/>
    </source>
</evidence>
<keyword evidence="1" id="KW-1133">Transmembrane helix</keyword>
<evidence type="ECO:0000313" key="5">
    <source>
        <dbReference type="Proteomes" id="UP000595107"/>
    </source>
</evidence>
<feature type="transmembrane region" description="Helical" evidence="1">
    <location>
        <begin position="22"/>
        <end position="44"/>
    </location>
</feature>